<protein>
    <submittedName>
        <fullName evidence="2">MBL fold metallo-hydrolase</fullName>
    </submittedName>
</protein>
<evidence type="ECO:0000259" key="1">
    <source>
        <dbReference type="Pfam" id="PF12706"/>
    </source>
</evidence>
<name>A0ABR7ECT9_9FIRM</name>
<dbReference type="PANTHER" id="PTHR43546:SF3">
    <property type="entry name" value="UPF0173 METAL-DEPENDENT HYDROLASE MJ1163"/>
    <property type="match status" value="1"/>
</dbReference>
<evidence type="ECO:0000313" key="3">
    <source>
        <dbReference type="Proteomes" id="UP000606889"/>
    </source>
</evidence>
<organism evidence="2 3">
    <name type="scientific">Christensenella tenuis</name>
    <dbReference type="NCBI Taxonomy" id="2763033"/>
    <lineage>
        <taxon>Bacteria</taxon>
        <taxon>Bacillati</taxon>
        <taxon>Bacillota</taxon>
        <taxon>Clostridia</taxon>
        <taxon>Christensenellales</taxon>
        <taxon>Christensenellaceae</taxon>
        <taxon>Christensenella</taxon>
    </lineage>
</organism>
<dbReference type="Pfam" id="PF12706">
    <property type="entry name" value="Lactamase_B_2"/>
    <property type="match status" value="1"/>
</dbReference>
<proteinExistence type="predicted"/>
<dbReference type="SUPFAM" id="SSF56281">
    <property type="entry name" value="Metallo-hydrolase/oxidoreductase"/>
    <property type="match status" value="1"/>
</dbReference>
<dbReference type="EMBL" id="JACOON010000002">
    <property type="protein sequence ID" value="MBC5647585.1"/>
    <property type="molecule type" value="Genomic_DNA"/>
</dbReference>
<keyword evidence="3" id="KW-1185">Reference proteome</keyword>
<accession>A0ABR7ECT9</accession>
<sequence length="256" mass="28143">MAKFQFLGFASFLITADDGTTILIDPYIDDNPKAPVKTDDLPKIDLILVSHGAFDHMKDTPKVALRDGSKIICGGETMNLLIDQGVPAKQITQCVWGLAVRECGITVRPVVSMHRSSVRLSDGTAMDGFALGFIIYLPDGTRVYNASDTALFSDMKLIGELHKPQVGLMNVTIENCFDFLPEFLTGEMTPYEASLACQWLGLEYAVACHYADKDNPDVREFEQLLRLMKDKNGEGSPVPVVMDPGGVFEYPVKSKS</sequence>
<feature type="domain" description="Metallo-beta-lactamase" evidence="1">
    <location>
        <begin position="20"/>
        <end position="210"/>
    </location>
</feature>
<gene>
    <name evidence="2" type="ORF">H8S18_04490</name>
</gene>
<dbReference type="RefSeq" id="WP_186857106.1">
    <property type="nucleotide sequence ID" value="NZ_JACOON010000002.1"/>
</dbReference>
<reference evidence="2 3" key="1">
    <citation type="submission" date="2020-08" db="EMBL/GenBank/DDBJ databases">
        <title>Genome public.</title>
        <authorList>
            <person name="Liu C."/>
            <person name="Sun Q."/>
        </authorList>
    </citation>
    <scope>NUCLEOTIDE SEQUENCE [LARGE SCALE GENOMIC DNA]</scope>
    <source>
        <strain evidence="2 3">NSJ-35</strain>
    </source>
</reference>
<dbReference type="InterPro" id="IPR050114">
    <property type="entry name" value="UPF0173_UPF0282_UlaG_hydrolase"/>
</dbReference>
<dbReference type="Proteomes" id="UP000606889">
    <property type="component" value="Unassembled WGS sequence"/>
</dbReference>
<comment type="caution">
    <text evidence="2">The sequence shown here is derived from an EMBL/GenBank/DDBJ whole genome shotgun (WGS) entry which is preliminary data.</text>
</comment>
<dbReference type="InterPro" id="IPR036866">
    <property type="entry name" value="RibonucZ/Hydroxyglut_hydro"/>
</dbReference>
<dbReference type="PANTHER" id="PTHR43546">
    <property type="entry name" value="UPF0173 METAL-DEPENDENT HYDROLASE MJ1163-RELATED"/>
    <property type="match status" value="1"/>
</dbReference>
<dbReference type="InterPro" id="IPR001279">
    <property type="entry name" value="Metallo-B-lactamas"/>
</dbReference>
<dbReference type="Gene3D" id="3.60.15.10">
    <property type="entry name" value="Ribonuclease Z/Hydroxyacylglutathione hydrolase-like"/>
    <property type="match status" value="1"/>
</dbReference>
<evidence type="ECO:0000313" key="2">
    <source>
        <dbReference type="EMBL" id="MBC5647585.1"/>
    </source>
</evidence>